<comment type="caution">
    <text evidence="11">The sequence shown here is derived from an EMBL/GenBank/DDBJ whole genome shotgun (WGS) entry which is preliminary data.</text>
</comment>
<keyword evidence="6 10" id="KW-0051">Antiviral defense</keyword>
<dbReference type="GO" id="GO:0004520">
    <property type="term" value="F:DNA endonuclease activity"/>
    <property type="evidence" value="ECO:0007669"/>
    <property type="project" value="InterPro"/>
</dbReference>
<dbReference type="NCBIfam" id="TIGR03639">
    <property type="entry name" value="cas1_NMENI"/>
    <property type="match status" value="1"/>
</dbReference>
<feature type="binding site" evidence="10">
    <location>
        <position position="150"/>
    </location>
    <ligand>
        <name>Mn(2+)</name>
        <dbReference type="ChEBI" id="CHEBI:29035"/>
    </ligand>
</feature>
<evidence type="ECO:0000256" key="6">
    <source>
        <dbReference type="ARBA" id="ARBA00023118"/>
    </source>
</evidence>
<keyword evidence="5 10" id="KW-0460">Magnesium</keyword>
<dbReference type="EMBL" id="PDKO01000004">
    <property type="protein sequence ID" value="RXJ63277.1"/>
    <property type="molecule type" value="Genomic_DNA"/>
</dbReference>
<dbReference type="GO" id="GO:0051607">
    <property type="term" value="P:defense response to virus"/>
    <property type="evidence" value="ECO:0007669"/>
    <property type="project" value="UniProtKB-UniRule"/>
</dbReference>
<comment type="cofactor">
    <cofactor evidence="10">
        <name>Mg(2+)</name>
        <dbReference type="ChEBI" id="CHEBI:18420"/>
    </cofactor>
    <cofactor evidence="10">
        <name>Mn(2+)</name>
        <dbReference type="ChEBI" id="CHEBI:29035"/>
    </cofactor>
</comment>
<comment type="similarity">
    <text evidence="10">Belongs to the CRISPR-associated endonuclease Cas1 family.</text>
</comment>
<proteinExistence type="inferred from homology"/>
<feature type="binding site" evidence="10">
    <location>
        <position position="227"/>
    </location>
    <ligand>
        <name>Mn(2+)</name>
        <dbReference type="ChEBI" id="CHEBI:29035"/>
    </ligand>
</feature>
<evidence type="ECO:0000256" key="9">
    <source>
        <dbReference type="ARBA" id="ARBA00038592"/>
    </source>
</evidence>
<dbReference type="InterPro" id="IPR002729">
    <property type="entry name" value="CRISPR-assoc_Cas1"/>
</dbReference>
<dbReference type="Gene3D" id="1.20.120.920">
    <property type="entry name" value="CRISPR-associated endonuclease Cas1, C-terminal domain"/>
    <property type="match status" value="1"/>
</dbReference>
<dbReference type="EC" id="3.1.-.-" evidence="10"/>
<dbReference type="Proteomes" id="UP000290191">
    <property type="component" value="Unassembled WGS sequence"/>
</dbReference>
<dbReference type="NCBIfam" id="TIGR00287">
    <property type="entry name" value="cas1"/>
    <property type="match status" value="1"/>
</dbReference>
<dbReference type="GO" id="GO:0003677">
    <property type="term" value="F:DNA binding"/>
    <property type="evidence" value="ECO:0007669"/>
    <property type="project" value="UniProtKB-KW"/>
</dbReference>
<evidence type="ECO:0000256" key="4">
    <source>
        <dbReference type="ARBA" id="ARBA00022801"/>
    </source>
</evidence>
<evidence type="ECO:0000256" key="3">
    <source>
        <dbReference type="ARBA" id="ARBA00022759"/>
    </source>
</evidence>
<dbReference type="GO" id="GO:0016787">
    <property type="term" value="F:hydrolase activity"/>
    <property type="evidence" value="ECO:0007669"/>
    <property type="project" value="UniProtKB-KW"/>
</dbReference>
<comment type="function">
    <text evidence="10">CRISPR (clustered regularly interspaced short palindromic repeat), is an adaptive immune system that provides protection against mobile genetic elements (viruses, transposable elements and conjugative plasmids). CRISPR clusters contain spacers, sequences complementary to antecedent mobile elements, and target invading nucleic acids. CRISPR clusters are transcribed and processed into CRISPR RNA (crRNA). Acts as a dsDNA endonuclease. Involved in the integration of spacer DNA into the CRISPR cassette.</text>
</comment>
<evidence type="ECO:0000256" key="7">
    <source>
        <dbReference type="ARBA" id="ARBA00023125"/>
    </source>
</evidence>
<dbReference type="InterPro" id="IPR050646">
    <property type="entry name" value="Cas1"/>
</dbReference>
<dbReference type="InterPro" id="IPR042206">
    <property type="entry name" value="CRISPR-assoc_Cas1_C"/>
</dbReference>
<dbReference type="HAMAP" id="MF_01470">
    <property type="entry name" value="Cas1"/>
    <property type="match status" value="1"/>
</dbReference>
<gene>
    <name evidence="10" type="primary">cas1</name>
    <name evidence="11" type="ORF">CRV06_06250</name>
</gene>
<evidence type="ECO:0000256" key="5">
    <source>
        <dbReference type="ARBA" id="ARBA00022842"/>
    </source>
</evidence>
<evidence type="ECO:0000313" key="11">
    <source>
        <dbReference type="EMBL" id="RXJ63277.1"/>
    </source>
</evidence>
<keyword evidence="7 10" id="KW-0238">DNA-binding</keyword>
<dbReference type="InterPro" id="IPR019855">
    <property type="entry name" value="CRISPR-assoc_Cas1_NMENI"/>
</dbReference>
<keyword evidence="8 10" id="KW-0464">Manganese</keyword>
<dbReference type="RefSeq" id="WP_129081809.1">
    <property type="nucleotide sequence ID" value="NZ_CP041070.1"/>
</dbReference>
<organism evidence="11 12">
    <name type="scientific">Halarcobacter anaerophilus</name>
    <dbReference type="NCBI Taxonomy" id="877500"/>
    <lineage>
        <taxon>Bacteria</taxon>
        <taxon>Pseudomonadati</taxon>
        <taxon>Campylobacterota</taxon>
        <taxon>Epsilonproteobacteria</taxon>
        <taxon>Campylobacterales</taxon>
        <taxon>Arcobacteraceae</taxon>
        <taxon>Halarcobacter</taxon>
    </lineage>
</organism>
<evidence type="ECO:0000256" key="1">
    <source>
        <dbReference type="ARBA" id="ARBA00022722"/>
    </source>
</evidence>
<keyword evidence="1 10" id="KW-0540">Nuclease</keyword>
<dbReference type="OrthoDB" id="5366084at2"/>
<dbReference type="Pfam" id="PF01867">
    <property type="entry name" value="Cas_Cas1"/>
    <property type="match status" value="1"/>
</dbReference>
<feature type="binding site" evidence="10">
    <location>
        <position position="212"/>
    </location>
    <ligand>
        <name>Mn(2+)</name>
        <dbReference type="ChEBI" id="CHEBI:29035"/>
    </ligand>
</feature>
<evidence type="ECO:0000256" key="8">
    <source>
        <dbReference type="ARBA" id="ARBA00023211"/>
    </source>
</evidence>
<protein>
    <recommendedName>
        <fullName evidence="10">CRISPR-associated endonuclease Cas1</fullName>
        <ecNumber evidence="10">3.1.-.-</ecNumber>
    </recommendedName>
</protein>
<comment type="subunit">
    <text evidence="9 10">Homodimer, forms a heterotetramer with a Cas2 homodimer.</text>
</comment>
<keyword evidence="2 10" id="KW-0479">Metal-binding</keyword>
<accession>A0A4Q0XZW9</accession>
<name>A0A4Q0XZW9_9BACT</name>
<keyword evidence="12" id="KW-1185">Reference proteome</keyword>
<dbReference type="PANTHER" id="PTHR34353">
    <property type="entry name" value="CRISPR-ASSOCIATED ENDONUCLEASE CAS1 1"/>
    <property type="match status" value="1"/>
</dbReference>
<evidence type="ECO:0000313" key="12">
    <source>
        <dbReference type="Proteomes" id="UP000290191"/>
    </source>
</evidence>
<dbReference type="GO" id="GO:0046872">
    <property type="term" value="F:metal ion binding"/>
    <property type="evidence" value="ECO:0007669"/>
    <property type="project" value="UniProtKB-UniRule"/>
</dbReference>
<dbReference type="AlphaFoldDB" id="A0A4Q0XZW9"/>
<keyword evidence="4 10" id="KW-0378">Hydrolase</keyword>
<dbReference type="GO" id="GO:0043571">
    <property type="term" value="P:maintenance of CRISPR repeat elements"/>
    <property type="evidence" value="ECO:0007669"/>
    <property type="project" value="UniProtKB-UniRule"/>
</dbReference>
<reference evidence="11 12" key="1">
    <citation type="submission" date="2017-10" db="EMBL/GenBank/DDBJ databases">
        <title>Genomics of the genus Arcobacter.</title>
        <authorList>
            <person name="Perez-Cataluna A."/>
            <person name="Figueras M.J."/>
        </authorList>
    </citation>
    <scope>NUCLEOTIDE SEQUENCE [LARGE SCALE GENOMIC DNA]</scope>
    <source>
        <strain evidence="11 12">DSM 24636</strain>
    </source>
</reference>
<evidence type="ECO:0000256" key="2">
    <source>
        <dbReference type="ARBA" id="ARBA00022723"/>
    </source>
</evidence>
<dbReference type="PANTHER" id="PTHR34353:SF2">
    <property type="entry name" value="CRISPR-ASSOCIATED ENDONUCLEASE CAS1 1"/>
    <property type="match status" value="1"/>
</dbReference>
<keyword evidence="3 10" id="KW-0255">Endonuclease</keyword>
<evidence type="ECO:0000256" key="10">
    <source>
        <dbReference type="HAMAP-Rule" id="MF_01470"/>
    </source>
</evidence>
<sequence>MNEYIIDIQNPCKINIKNGVLHIHLYKQDAIQKVAIIDIAVLIISNKEVTITSLAIAELSNSSVIIIFTDKNLLPVSICSGKVVNTNGSYRPFLQAKYIDTTYSQNWHKQLIQSKVTSQAFILDIFACKDSFKLLNLSKKVKEADSSNIEAQASRIFWSNFFTNYETTTKRVKQGATDIINISLNYGYTIIRAMVARAIFSYSLHSGFGIIHIRKDNPYNLVEDFIEPFRFICEQTIFRIFDKKDTKNLIFDKYIKQEIINTVLNATVKIQDKDYRILSAIDKVIVSFCQSLETPNKKLLLPFISDNRQKQSENIEQKIYV</sequence>